<dbReference type="GO" id="GO:0032480">
    <property type="term" value="P:negative regulation of type I interferon production"/>
    <property type="evidence" value="ECO:0007669"/>
    <property type="project" value="InterPro"/>
</dbReference>
<reference evidence="2" key="1">
    <citation type="submission" date="2021-10" db="EMBL/GenBank/DDBJ databases">
        <title>Tropical sea cucumber genome reveals ecological adaptation and Cuvierian tubules defense mechanism.</title>
        <authorList>
            <person name="Chen T."/>
        </authorList>
    </citation>
    <scope>NUCLEOTIDE SEQUENCE</scope>
    <source>
        <strain evidence="2">Nanhai2018</strain>
        <tissue evidence="2">Muscle</tissue>
    </source>
</reference>
<gene>
    <name evidence="2" type="ORF">HOLleu_11347</name>
</gene>
<dbReference type="OrthoDB" id="5842926at2759"/>
<organism evidence="2 3">
    <name type="scientific">Holothuria leucospilota</name>
    <name type="common">Black long sea cucumber</name>
    <name type="synonym">Mertensiothuria leucospilota</name>
    <dbReference type="NCBI Taxonomy" id="206669"/>
    <lineage>
        <taxon>Eukaryota</taxon>
        <taxon>Metazoa</taxon>
        <taxon>Echinodermata</taxon>
        <taxon>Eleutherozoa</taxon>
        <taxon>Echinozoa</taxon>
        <taxon>Holothuroidea</taxon>
        <taxon>Aspidochirotacea</taxon>
        <taxon>Aspidochirotida</taxon>
        <taxon>Holothuriidae</taxon>
        <taxon>Holothuria</taxon>
    </lineage>
</organism>
<proteinExistence type="predicted"/>
<dbReference type="InterPro" id="IPR040341">
    <property type="entry name" value="GPATCH3"/>
</dbReference>
<evidence type="ECO:0000256" key="1">
    <source>
        <dbReference type="SAM" id="MobiDB-lite"/>
    </source>
</evidence>
<dbReference type="GO" id="GO:0045893">
    <property type="term" value="P:positive regulation of DNA-templated transcription"/>
    <property type="evidence" value="ECO:0007669"/>
    <property type="project" value="TreeGrafter"/>
</dbReference>
<accession>A0A9Q1CET4</accession>
<evidence type="ECO:0000313" key="2">
    <source>
        <dbReference type="EMBL" id="KAJ8044012.1"/>
    </source>
</evidence>
<dbReference type="PANTHER" id="PTHR14390">
    <property type="entry name" value="G PATCH DOMAIN CONTAINING PROTEIN 3"/>
    <property type="match status" value="1"/>
</dbReference>
<protein>
    <submittedName>
        <fullName evidence="2">G patch domain-containing protein 3</fullName>
    </submittedName>
</protein>
<name>A0A9Q1CET4_HOLLE</name>
<comment type="caution">
    <text evidence="2">The sequence shown here is derived from an EMBL/GenBank/DDBJ whole genome shotgun (WGS) entry which is preliminary data.</text>
</comment>
<evidence type="ECO:0000313" key="3">
    <source>
        <dbReference type="Proteomes" id="UP001152320"/>
    </source>
</evidence>
<dbReference type="GO" id="GO:0039536">
    <property type="term" value="P:negative regulation of RIG-I signaling pathway"/>
    <property type="evidence" value="ECO:0007669"/>
    <property type="project" value="InterPro"/>
</dbReference>
<keyword evidence="3" id="KW-1185">Reference proteome</keyword>
<dbReference type="Proteomes" id="UP001152320">
    <property type="component" value="Chromosome 4"/>
</dbReference>
<dbReference type="PANTHER" id="PTHR14390:SF2">
    <property type="entry name" value="G PATCH DOMAIN-CONTAINING PROTEIN 3"/>
    <property type="match status" value="1"/>
</dbReference>
<dbReference type="EMBL" id="JAIZAY010000004">
    <property type="protein sequence ID" value="KAJ8044012.1"/>
    <property type="molecule type" value="Genomic_DNA"/>
</dbReference>
<feature type="region of interest" description="Disordered" evidence="1">
    <location>
        <begin position="296"/>
        <end position="330"/>
    </location>
</feature>
<feature type="compositionally biased region" description="Basic and acidic residues" evidence="1">
    <location>
        <begin position="305"/>
        <end position="316"/>
    </location>
</feature>
<sequence>MISNISLFVSFSRSSKLFLTFVEEKRFKCFHFRNRPEYRLSRCPSKASSIDHRTISDNDVNVSNVTNLNVIGSGTSHRIGPTDVLARPNVPSATTSPPRKCCIIKLSRKNFQKLVHLYNKKPWIDQNGDAMRLRCNIVSVNIKNSSNSEDAVEDIVQEVVEESKERDVGISGGLWEGERLRGVHGNRAGSISFSEDDVNSLPELNPPDIMPRGNVGTPTQTFLELIKDCKIPPSVIRKLGLIFPKRRSNRQYGNVPFHYGTNVTPGREEEGVALTGKGEEIIDTVVNISLNVKKNVQGTESQETSSHHQIREESPERNVQSESDDDDDDTCEEWERYEALHDDVTKQDRTEERLFEEEMEIVWDKGSSGLVFYTDAAYWDAEKGDFDERTSDDWDVDMSIFYENGSGTKDAKDWLQMQKEMRLRRGEEDTSIFTKNQIGKFEKHTKVCGTRSH</sequence>
<dbReference type="AlphaFoldDB" id="A0A9Q1CET4"/>